<name>A0A0W0XHM8_9GAMM</name>
<dbReference type="RefSeq" id="WP_058388787.1">
    <property type="nucleotide sequence ID" value="NZ_LCUA01000020.1"/>
</dbReference>
<dbReference type="AlphaFoldDB" id="A0A0W0XHM8"/>
<comment type="caution">
    <text evidence="1">The sequence shown here is derived from an EMBL/GenBank/DDBJ whole genome shotgun (WGS) entry which is preliminary data.</text>
</comment>
<evidence type="ECO:0000313" key="2">
    <source>
        <dbReference type="Proteomes" id="UP000054858"/>
    </source>
</evidence>
<dbReference type="InterPro" id="IPR027417">
    <property type="entry name" value="P-loop_NTPase"/>
</dbReference>
<sequence>MPNPFSFFIPTKDLKAKIAKRKKIKETDFTILSNSINTHDESGLALLKACMDAYPKEFVRNLVCLQPERLINNEILAHLQASVKLDMATDDEEFTFRGAFERIKSSMVRSGDDTELQEFCRETYSGLLTTLPLFFTALTKDNPTDDLPFSEDEQEAMRQLYAEIATKSPYSEDQELLNNVCTQRCLALIYTKRSQERIDAVISTHIERHCSEGALERLPYVPKAEGVAIFTTGGVASGKGTCLRNIEDSLKRRTPAPIMWNELVHHNADRIKPFLLNPEKDSKRYSQFTYEEALAVKERVMAIIAKQSHSTGHYPHFMHDQTKLKPDELKEANLRYGQLIIAAVSTDAEAAIERAYHRGERTNRYEHTEGLLGSHQAVPGELIKSLNQDELIGGNVSVAMYDNNSSDLRMFASIDMHSRVIMIYNEKDLQNWIRKETINPKADSVETLYTGAAIRSTADYFAPLLAKGFTLDFTHCPADDLVEAAPATESSMGLSS</sequence>
<evidence type="ECO:0000313" key="1">
    <source>
        <dbReference type="EMBL" id="KTD44062.1"/>
    </source>
</evidence>
<gene>
    <name evidence="1" type="ORF">Loak_0204</name>
</gene>
<dbReference type="Gene3D" id="3.40.50.300">
    <property type="entry name" value="P-loop containing nucleotide triphosphate hydrolases"/>
    <property type="match status" value="1"/>
</dbReference>
<accession>A0A0W0XHM8</accession>
<dbReference type="PATRIC" id="fig|29423.5.peg.210"/>
<protein>
    <submittedName>
        <fullName evidence="1">Coiled-coil protein</fullName>
    </submittedName>
</protein>
<dbReference type="EMBL" id="LNYP01000004">
    <property type="protein sequence ID" value="KTD44062.1"/>
    <property type="molecule type" value="Genomic_DNA"/>
</dbReference>
<dbReference type="Proteomes" id="UP000054858">
    <property type="component" value="Unassembled WGS sequence"/>
</dbReference>
<organism evidence="1 2">
    <name type="scientific">Legionella oakridgensis</name>
    <dbReference type="NCBI Taxonomy" id="29423"/>
    <lineage>
        <taxon>Bacteria</taxon>
        <taxon>Pseudomonadati</taxon>
        <taxon>Pseudomonadota</taxon>
        <taxon>Gammaproteobacteria</taxon>
        <taxon>Legionellales</taxon>
        <taxon>Legionellaceae</taxon>
        <taxon>Legionella</taxon>
    </lineage>
</organism>
<reference evidence="1 2" key="1">
    <citation type="submission" date="2015-11" db="EMBL/GenBank/DDBJ databases">
        <title>Genomic analysis of 38 Legionella species identifies large and diverse effector repertoires.</title>
        <authorList>
            <person name="Burstein D."/>
            <person name="Amaro F."/>
            <person name="Zusman T."/>
            <person name="Lifshitz Z."/>
            <person name="Cohen O."/>
            <person name="Gilbert J.A."/>
            <person name="Pupko T."/>
            <person name="Shuman H.A."/>
            <person name="Segal G."/>
        </authorList>
    </citation>
    <scope>NUCLEOTIDE SEQUENCE [LARGE SCALE GENOMIC DNA]</scope>
    <source>
        <strain evidence="1 2">Oak Ridge-10</strain>
    </source>
</reference>
<proteinExistence type="predicted"/>